<dbReference type="InterPro" id="IPR042213">
    <property type="entry name" value="NBD_C_sf"/>
</dbReference>
<keyword evidence="2" id="KW-0808">Transferase</keyword>
<evidence type="ECO:0000256" key="4">
    <source>
        <dbReference type="ARBA" id="ARBA00022777"/>
    </source>
</evidence>
<dbReference type="Pfam" id="PF17042">
    <property type="entry name" value="NBD_C"/>
    <property type="match status" value="1"/>
</dbReference>
<dbReference type="InterPro" id="IPR031475">
    <property type="entry name" value="NBD_C"/>
</dbReference>
<evidence type="ECO:0000256" key="3">
    <source>
        <dbReference type="ARBA" id="ARBA00022741"/>
    </source>
</evidence>
<evidence type="ECO:0000256" key="6">
    <source>
        <dbReference type="ARBA" id="ARBA00023277"/>
    </source>
</evidence>
<accession>A0A521CAM6</accession>
<keyword evidence="4" id="KW-0418">Kinase</keyword>
<dbReference type="InterPro" id="IPR037051">
    <property type="entry name" value="4-carb_acid_sugar_kinase_N_sf"/>
</dbReference>
<evidence type="ECO:0000256" key="2">
    <source>
        <dbReference type="ARBA" id="ARBA00022679"/>
    </source>
</evidence>
<feature type="domain" description="Four-carbon acid sugar kinase nucleotide binding" evidence="8">
    <location>
        <begin position="254"/>
        <end position="330"/>
    </location>
</feature>
<feature type="domain" description="Four-carbon acid sugar kinase N-terminal" evidence="7">
    <location>
        <begin position="9"/>
        <end position="125"/>
    </location>
</feature>
<evidence type="ECO:0000256" key="5">
    <source>
        <dbReference type="ARBA" id="ARBA00022840"/>
    </source>
</evidence>
<sequence length="346" mass="35397">MSEKGTLALAIIADDLTGALDAAAPFAGRGLDVAFALGAEHLPAALALRPDIIAVTTAGREISADAAAGRMRRVVDALPPVRIFKKIDSRLKGNIAAEISVLDFNSALMAPAIPEFGRVVRDGHVQGFGVDIPIPVVACLGPNATRSTIPDVASVAQMQAVLAASQDDLLIGARGLADALARHLTRRDMVPRVALPGPRGLFLVGSTDPITLDQVADLRSRPGIAHVAAPNGAAGQLPDAFRIILQALPGDVPTSGDVVAANLARAAAPLLRPGFGTVLLTGGASAEAVIRYLGIGILRLRGECLPGLVVAEAEGLTFVTKSGGFGERECLAHVAAMIGESACALK</sequence>
<proteinExistence type="inferred from homology"/>
<dbReference type="RefSeq" id="WP_221930398.1">
    <property type="nucleotide sequence ID" value="NZ_FXTK01000004.1"/>
</dbReference>
<protein>
    <submittedName>
        <fullName evidence="9">Uncharacterized conserved protein YgbK, DUF1537 family</fullName>
    </submittedName>
</protein>
<evidence type="ECO:0000313" key="9">
    <source>
        <dbReference type="EMBL" id="SMO55861.1"/>
    </source>
</evidence>
<dbReference type="GO" id="GO:0016301">
    <property type="term" value="F:kinase activity"/>
    <property type="evidence" value="ECO:0007669"/>
    <property type="project" value="UniProtKB-KW"/>
</dbReference>
<name>A0A521CAM6_9RHOB</name>
<evidence type="ECO:0000313" key="10">
    <source>
        <dbReference type="Proteomes" id="UP000319014"/>
    </source>
</evidence>
<keyword evidence="10" id="KW-1185">Reference proteome</keyword>
<dbReference type="Gene3D" id="3.40.980.20">
    <property type="entry name" value="Four-carbon acid sugar kinase, nucleotide binding domain"/>
    <property type="match status" value="1"/>
</dbReference>
<dbReference type="Gene3D" id="3.40.50.10840">
    <property type="entry name" value="Putative sugar-binding, N-terminal domain"/>
    <property type="match status" value="1"/>
</dbReference>
<evidence type="ECO:0000259" key="8">
    <source>
        <dbReference type="Pfam" id="PF17042"/>
    </source>
</evidence>
<dbReference type="Pfam" id="PF07005">
    <property type="entry name" value="SBD_N"/>
    <property type="match status" value="1"/>
</dbReference>
<keyword evidence="6" id="KW-0119">Carbohydrate metabolism</keyword>
<keyword evidence="3" id="KW-0547">Nucleotide-binding</keyword>
<dbReference type="SUPFAM" id="SSF142764">
    <property type="entry name" value="YgbK-like"/>
    <property type="match status" value="1"/>
</dbReference>
<evidence type="ECO:0000259" key="7">
    <source>
        <dbReference type="Pfam" id="PF07005"/>
    </source>
</evidence>
<reference evidence="9 10" key="1">
    <citation type="submission" date="2017-05" db="EMBL/GenBank/DDBJ databases">
        <authorList>
            <person name="Varghese N."/>
            <person name="Submissions S."/>
        </authorList>
    </citation>
    <scope>NUCLEOTIDE SEQUENCE [LARGE SCALE GENOMIC DNA]</scope>
    <source>
        <strain evidence="9 10">DSM 100094</strain>
    </source>
</reference>
<comment type="similarity">
    <text evidence="1">Belongs to the four-carbon acid sugar kinase family.</text>
</comment>
<dbReference type="AlphaFoldDB" id="A0A521CAM6"/>
<dbReference type="EMBL" id="FXTK01000004">
    <property type="protein sequence ID" value="SMO55861.1"/>
    <property type="molecule type" value="Genomic_DNA"/>
</dbReference>
<evidence type="ECO:0000256" key="1">
    <source>
        <dbReference type="ARBA" id="ARBA00005715"/>
    </source>
</evidence>
<dbReference type="Proteomes" id="UP000319014">
    <property type="component" value="Unassembled WGS sequence"/>
</dbReference>
<organism evidence="9 10">
    <name type="scientific">Paracoccus laeviglucosivorans</name>
    <dbReference type="NCBI Taxonomy" id="1197861"/>
    <lineage>
        <taxon>Bacteria</taxon>
        <taxon>Pseudomonadati</taxon>
        <taxon>Pseudomonadota</taxon>
        <taxon>Alphaproteobacteria</taxon>
        <taxon>Rhodobacterales</taxon>
        <taxon>Paracoccaceae</taxon>
        <taxon>Paracoccus</taxon>
    </lineage>
</organism>
<dbReference type="GO" id="GO:0005524">
    <property type="term" value="F:ATP binding"/>
    <property type="evidence" value="ECO:0007669"/>
    <property type="project" value="UniProtKB-KW"/>
</dbReference>
<gene>
    <name evidence="9" type="ORF">SAMN06265221_10489</name>
</gene>
<dbReference type="InterPro" id="IPR010737">
    <property type="entry name" value="4-carb_acid_sugar_kinase_N"/>
</dbReference>
<keyword evidence="5" id="KW-0067">ATP-binding</keyword>